<evidence type="ECO:0000256" key="4">
    <source>
        <dbReference type="ARBA" id="ARBA00023163"/>
    </source>
</evidence>
<dbReference type="PROSITE" id="PS50943">
    <property type="entry name" value="HTH_CROC1"/>
    <property type="match status" value="1"/>
</dbReference>
<dbReference type="InterPro" id="IPR000843">
    <property type="entry name" value="HTH_LacI"/>
</dbReference>
<dbReference type="SMART" id="SM00354">
    <property type="entry name" value="HTH_LACI"/>
    <property type="match status" value="1"/>
</dbReference>
<dbReference type="Gene3D" id="3.40.50.2300">
    <property type="match status" value="2"/>
</dbReference>
<organism evidence="7 8">
    <name type="scientific">Mediterraneibacter gnavus</name>
    <name type="common">Ruminococcus gnavus</name>
    <dbReference type="NCBI Taxonomy" id="33038"/>
    <lineage>
        <taxon>Bacteria</taxon>
        <taxon>Bacillati</taxon>
        <taxon>Bacillota</taxon>
        <taxon>Clostridia</taxon>
        <taxon>Lachnospirales</taxon>
        <taxon>Lachnospiraceae</taxon>
        <taxon>Mediterraneibacter</taxon>
    </lineage>
</organism>
<keyword evidence="4" id="KW-0804">Transcription</keyword>
<evidence type="ECO:0000256" key="1">
    <source>
        <dbReference type="ARBA" id="ARBA00022491"/>
    </source>
</evidence>
<evidence type="ECO:0000256" key="3">
    <source>
        <dbReference type="ARBA" id="ARBA00023125"/>
    </source>
</evidence>
<protein>
    <submittedName>
        <fullName evidence="7">LacI family transcriptional regulator</fullName>
    </submittedName>
</protein>
<dbReference type="Proteomes" id="UP000235093">
    <property type="component" value="Unassembled WGS sequence"/>
</dbReference>
<dbReference type="AlphaFoldDB" id="A0A2N5PQF5"/>
<evidence type="ECO:0000259" key="5">
    <source>
        <dbReference type="PROSITE" id="PS50932"/>
    </source>
</evidence>
<accession>A0A2N5PQF5</accession>
<dbReference type="EMBL" id="NIHT01000002">
    <property type="protein sequence ID" value="PLT77382.1"/>
    <property type="molecule type" value="Genomic_DNA"/>
</dbReference>
<keyword evidence="1" id="KW-0678">Repressor</keyword>
<name>A0A2N5PQF5_MEDGN</name>
<dbReference type="RefSeq" id="WP_101883733.1">
    <property type="nucleotide sequence ID" value="NZ_JAPRAW010000003.1"/>
</dbReference>
<comment type="caution">
    <text evidence="7">The sequence shown here is derived from an EMBL/GenBank/DDBJ whole genome shotgun (WGS) entry which is preliminary data.</text>
</comment>
<proteinExistence type="predicted"/>
<evidence type="ECO:0000313" key="7">
    <source>
        <dbReference type="EMBL" id="PLT77382.1"/>
    </source>
</evidence>
<dbReference type="CDD" id="cd06291">
    <property type="entry name" value="PBP1_Qymf-like"/>
    <property type="match status" value="1"/>
</dbReference>
<dbReference type="PROSITE" id="PS50932">
    <property type="entry name" value="HTH_LACI_2"/>
    <property type="match status" value="1"/>
</dbReference>
<dbReference type="InterPro" id="IPR001387">
    <property type="entry name" value="Cro/C1-type_HTH"/>
</dbReference>
<dbReference type="PROSITE" id="PS00356">
    <property type="entry name" value="HTH_LACI_1"/>
    <property type="match status" value="1"/>
</dbReference>
<gene>
    <name evidence="7" type="ORF">CDL23_02010</name>
</gene>
<dbReference type="PANTHER" id="PTHR30146:SF95">
    <property type="entry name" value="RIBOSE OPERON REPRESSOR"/>
    <property type="match status" value="1"/>
</dbReference>
<dbReference type="PANTHER" id="PTHR30146">
    <property type="entry name" value="LACI-RELATED TRANSCRIPTIONAL REPRESSOR"/>
    <property type="match status" value="1"/>
</dbReference>
<evidence type="ECO:0000256" key="2">
    <source>
        <dbReference type="ARBA" id="ARBA00023015"/>
    </source>
</evidence>
<dbReference type="SUPFAM" id="SSF47413">
    <property type="entry name" value="lambda repressor-like DNA-binding domains"/>
    <property type="match status" value="1"/>
</dbReference>
<evidence type="ECO:0000259" key="6">
    <source>
        <dbReference type="PROSITE" id="PS50943"/>
    </source>
</evidence>
<dbReference type="InterPro" id="IPR010982">
    <property type="entry name" value="Lambda_DNA-bd_dom_sf"/>
</dbReference>
<feature type="domain" description="HTH cro/C1-type" evidence="6">
    <location>
        <begin position="3"/>
        <end position="50"/>
    </location>
</feature>
<dbReference type="SUPFAM" id="SSF53822">
    <property type="entry name" value="Periplasmic binding protein-like I"/>
    <property type="match status" value="1"/>
</dbReference>
<sequence>MASIKDVAKEAGVGVGTVSRALNGKGSVSIATRKKIEKAIHKLNYTPNELARNLFLNRTGIIGVIVPDLEHPFFSALTKYIEMELYSQGYKTMICNTVGISDREKEYLDMLDRSMVDGIITGSHCLDGEAYLKQKKPIVSIDRDFGAPIPIVGSDHALGGKLAAELLLKKDCRKILQISGISPNVLANERHTVFEQMIKEKDIELLNISMNWNDFTWEAHYELAKEILSKHPDIDGVFGGDMAAIACLNVALQKGKKIPQDIKLVGFDAMDITKMVCPQLTAIRQNVELLAELSVNTLLDMVEQRKNVPHRQILEVEIQDGKTV</sequence>
<dbReference type="GO" id="GO:0000976">
    <property type="term" value="F:transcription cis-regulatory region binding"/>
    <property type="evidence" value="ECO:0007669"/>
    <property type="project" value="TreeGrafter"/>
</dbReference>
<dbReference type="Pfam" id="PF00356">
    <property type="entry name" value="LacI"/>
    <property type="match status" value="1"/>
</dbReference>
<dbReference type="GO" id="GO:0003700">
    <property type="term" value="F:DNA-binding transcription factor activity"/>
    <property type="evidence" value="ECO:0007669"/>
    <property type="project" value="TreeGrafter"/>
</dbReference>
<keyword evidence="3" id="KW-0238">DNA-binding</keyword>
<keyword evidence="2" id="KW-0805">Transcription regulation</keyword>
<feature type="domain" description="HTH lacI-type" evidence="5">
    <location>
        <begin position="2"/>
        <end position="56"/>
    </location>
</feature>
<dbReference type="InterPro" id="IPR001761">
    <property type="entry name" value="Peripla_BP/Lac1_sug-bd_dom"/>
</dbReference>
<dbReference type="CDD" id="cd01392">
    <property type="entry name" value="HTH_LacI"/>
    <property type="match status" value="1"/>
</dbReference>
<dbReference type="InterPro" id="IPR028082">
    <property type="entry name" value="Peripla_BP_I"/>
</dbReference>
<dbReference type="Gene3D" id="1.10.260.40">
    <property type="entry name" value="lambda repressor-like DNA-binding domains"/>
    <property type="match status" value="1"/>
</dbReference>
<evidence type="ECO:0000313" key="8">
    <source>
        <dbReference type="Proteomes" id="UP000235093"/>
    </source>
</evidence>
<dbReference type="Pfam" id="PF00532">
    <property type="entry name" value="Peripla_BP_1"/>
    <property type="match status" value="1"/>
</dbReference>
<reference evidence="7 8" key="1">
    <citation type="journal article" date="2017" name="Genome Med.">
        <title>A novel Ruminococcus gnavus clade enriched in inflammatory bowel disease patients.</title>
        <authorList>
            <person name="Hall A.B."/>
            <person name="Yassour M."/>
            <person name="Sauk J."/>
            <person name="Garner A."/>
            <person name="Jiang X."/>
            <person name="Arthur T."/>
            <person name="Lagoudas G.K."/>
            <person name="Vatanen T."/>
            <person name="Fornelos N."/>
            <person name="Wilson R."/>
            <person name="Bertha M."/>
            <person name="Cohen M."/>
            <person name="Garber J."/>
            <person name="Khalili H."/>
            <person name="Gevers D."/>
            <person name="Ananthakrishnan A.N."/>
            <person name="Kugathasan S."/>
            <person name="Lander E.S."/>
            <person name="Blainey P."/>
            <person name="Vlamakis H."/>
            <person name="Xavier R.J."/>
            <person name="Huttenhower C."/>
        </authorList>
    </citation>
    <scope>NUCLEOTIDE SEQUENCE [LARGE SCALE GENOMIC DNA]</scope>
    <source>
        <strain evidence="7 8">RJX1125</strain>
    </source>
</reference>